<gene>
    <name evidence="2" type="ORF">PACLA_8A045866</name>
</gene>
<protein>
    <submittedName>
        <fullName evidence="2">Uncharacterized protein</fullName>
    </submittedName>
</protein>
<proteinExistence type="predicted"/>
<feature type="compositionally biased region" description="Basic residues" evidence="1">
    <location>
        <begin position="1"/>
        <end position="16"/>
    </location>
</feature>
<dbReference type="Proteomes" id="UP001152795">
    <property type="component" value="Unassembled WGS sequence"/>
</dbReference>
<dbReference type="AlphaFoldDB" id="A0A7D9LKB1"/>
<name>A0A7D9LKB1_PARCT</name>
<organism evidence="2 3">
    <name type="scientific">Paramuricea clavata</name>
    <name type="common">Red gorgonian</name>
    <name type="synonym">Violescent sea-whip</name>
    <dbReference type="NCBI Taxonomy" id="317549"/>
    <lineage>
        <taxon>Eukaryota</taxon>
        <taxon>Metazoa</taxon>
        <taxon>Cnidaria</taxon>
        <taxon>Anthozoa</taxon>
        <taxon>Octocorallia</taxon>
        <taxon>Malacalcyonacea</taxon>
        <taxon>Plexauridae</taxon>
        <taxon>Paramuricea</taxon>
    </lineage>
</organism>
<evidence type="ECO:0000256" key="1">
    <source>
        <dbReference type="SAM" id="MobiDB-lite"/>
    </source>
</evidence>
<reference evidence="2" key="1">
    <citation type="submission" date="2020-04" db="EMBL/GenBank/DDBJ databases">
        <authorList>
            <person name="Alioto T."/>
            <person name="Alioto T."/>
            <person name="Gomez Garrido J."/>
        </authorList>
    </citation>
    <scope>NUCLEOTIDE SEQUENCE</scope>
    <source>
        <strain evidence="2">A484AB</strain>
    </source>
</reference>
<evidence type="ECO:0000313" key="2">
    <source>
        <dbReference type="EMBL" id="CAB4032094.1"/>
    </source>
</evidence>
<keyword evidence="3" id="KW-1185">Reference proteome</keyword>
<sequence>MDKRKFRSTKRKKRKGFSGVRRQEKTDHLGDGVTALHCIPSTSSAVSDSSVRSSVPDIQNMSEKKLLNSSFQEFESSGGVLTRKQAKEIGLGCRTNIEIATGFKVQDAVLLNDCISDAAICSSCRLASSKLQLYQKNNEREGLCESLFLKCSACDVVTPLSTSKRLGGKGGGPREVK</sequence>
<comment type="caution">
    <text evidence="2">The sequence shown here is derived from an EMBL/GenBank/DDBJ whole genome shotgun (WGS) entry which is preliminary data.</text>
</comment>
<feature type="region of interest" description="Disordered" evidence="1">
    <location>
        <begin position="1"/>
        <end position="29"/>
    </location>
</feature>
<dbReference type="EMBL" id="CACRXK020018120">
    <property type="protein sequence ID" value="CAB4032094.1"/>
    <property type="molecule type" value="Genomic_DNA"/>
</dbReference>
<accession>A0A7D9LKB1</accession>
<evidence type="ECO:0000313" key="3">
    <source>
        <dbReference type="Proteomes" id="UP001152795"/>
    </source>
</evidence>